<dbReference type="InterPro" id="IPR052035">
    <property type="entry name" value="ZnF_BED_domain_contain"/>
</dbReference>
<evidence type="ECO:0000313" key="8">
    <source>
        <dbReference type="EMBL" id="CAF1437497.1"/>
    </source>
</evidence>
<dbReference type="Proteomes" id="UP000663828">
    <property type="component" value="Unassembled WGS sequence"/>
</dbReference>
<keyword evidence="2" id="KW-0479">Metal-binding</keyword>
<evidence type="ECO:0000256" key="2">
    <source>
        <dbReference type="ARBA" id="ARBA00022723"/>
    </source>
</evidence>
<evidence type="ECO:0000256" key="5">
    <source>
        <dbReference type="ARBA" id="ARBA00023242"/>
    </source>
</evidence>
<comment type="caution">
    <text evidence="8">The sequence shown here is derived from an EMBL/GenBank/DDBJ whole genome shotgun (WGS) entry which is preliminary data.</text>
</comment>
<feature type="compositionally biased region" description="Polar residues" evidence="6">
    <location>
        <begin position="1"/>
        <end position="12"/>
    </location>
</feature>
<gene>
    <name evidence="8" type="ORF">EDS130_LOCUS38626</name>
    <name evidence="7" type="ORF">XAT740_LOCUS27753</name>
</gene>
<dbReference type="GO" id="GO:0008270">
    <property type="term" value="F:zinc ion binding"/>
    <property type="evidence" value="ECO:0007669"/>
    <property type="project" value="UniProtKB-KW"/>
</dbReference>
<dbReference type="PANTHER" id="PTHR46481">
    <property type="entry name" value="ZINC FINGER BED DOMAIN-CONTAINING PROTEIN 4"/>
    <property type="match status" value="1"/>
</dbReference>
<evidence type="ECO:0008006" key="11">
    <source>
        <dbReference type="Google" id="ProtNLM"/>
    </source>
</evidence>
<feature type="compositionally biased region" description="Low complexity" evidence="6">
    <location>
        <begin position="18"/>
        <end position="30"/>
    </location>
</feature>
<protein>
    <recommendedName>
        <fullName evidence="11">BED-type domain-containing protein</fullName>
    </recommendedName>
</protein>
<dbReference type="OrthoDB" id="10057873at2759"/>
<dbReference type="GO" id="GO:0005634">
    <property type="term" value="C:nucleus"/>
    <property type="evidence" value="ECO:0007669"/>
    <property type="project" value="UniProtKB-SubCell"/>
</dbReference>
<keyword evidence="5" id="KW-0539">Nucleus</keyword>
<evidence type="ECO:0000313" key="10">
    <source>
        <dbReference type="Proteomes" id="UP000663852"/>
    </source>
</evidence>
<keyword evidence="4" id="KW-0862">Zinc</keyword>
<proteinExistence type="predicted"/>
<reference evidence="8" key="1">
    <citation type="submission" date="2021-02" db="EMBL/GenBank/DDBJ databases">
        <authorList>
            <person name="Nowell W R."/>
        </authorList>
    </citation>
    <scope>NUCLEOTIDE SEQUENCE</scope>
</reference>
<evidence type="ECO:0000256" key="6">
    <source>
        <dbReference type="SAM" id="MobiDB-lite"/>
    </source>
</evidence>
<evidence type="ECO:0000256" key="1">
    <source>
        <dbReference type="ARBA" id="ARBA00004123"/>
    </source>
</evidence>
<accession>A0A815NCF3</accession>
<dbReference type="Proteomes" id="UP000663852">
    <property type="component" value="Unassembled WGS sequence"/>
</dbReference>
<keyword evidence="9" id="KW-1185">Reference proteome</keyword>
<evidence type="ECO:0000313" key="7">
    <source>
        <dbReference type="EMBL" id="CAF1279810.1"/>
    </source>
</evidence>
<organism evidence="8 10">
    <name type="scientific">Adineta ricciae</name>
    <name type="common">Rotifer</name>
    <dbReference type="NCBI Taxonomy" id="249248"/>
    <lineage>
        <taxon>Eukaryota</taxon>
        <taxon>Metazoa</taxon>
        <taxon>Spiralia</taxon>
        <taxon>Gnathifera</taxon>
        <taxon>Rotifera</taxon>
        <taxon>Eurotatoria</taxon>
        <taxon>Bdelloidea</taxon>
        <taxon>Adinetida</taxon>
        <taxon>Adinetidae</taxon>
        <taxon>Adineta</taxon>
    </lineage>
</organism>
<comment type="subcellular location">
    <subcellularLocation>
        <location evidence="1">Nucleus</location>
    </subcellularLocation>
</comment>
<evidence type="ECO:0000256" key="4">
    <source>
        <dbReference type="ARBA" id="ARBA00022833"/>
    </source>
</evidence>
<name>A0A815NCF3_ADIRI</name>
<sequence length="206" mass="23259">MSSDATESSLQSPVVECDTASSSDESSVTKSVEKTARDQFYTGIKITDQQKSWEATCQICKSKVRGTVGVTSNYNRHIKDCHPNYYESWQEQLQAIGLRNQKKITETMDVRKPKSSSGSIYSATHPRQVELQKSIVEDLIIELGLPLSLVEREGFNNFMLHVDSKFSTISRRTLSRSILPNLYTKMLDGLKRFCSKATFISMTLDL</sequence>
<dbReference type="PANTHER" id="PTHR46481:SF10">
    <property type="entry name" value="ZINC FINGER BED DOMAIN-CONTAINING PROTEIN 39"/>
    <property type="match status" value="1"/>
</dbReference>
<dbReference type="EMBL" id="CAJNOR010002335">
    <property type="protein sequence ID" value="CAF1279810.1"/>
    <property type="molecule type" value="Genomic_DNA"/>
</dbReference>
<feature type="region of interest" description="Disordered" evidence="6">
    <location>
        <begin position="1"/>
        <end position="32"/>
    </location>
</feature>
<dbReference type="EMBL" id="CAJNOJ010000408">
    <property type="protein sequence ID" value="CAF1437497.1"/>
    <property type="molecule type" value="Genomic_DNA"/>
</dbReference>
<evidence type="ECO:0000256" key="3">
    <source>
        <dbReference type="ARBA" id="ARBA00022771"/>
    </source>
</evidence>
<dbReference type="AlphaFoldDB" id="A0A815NCF3"/>
<evidence type="ECO:0000313" key="9">
    <source>
        <dbReference type="Proteomes" id="UP000663828"/>
    </source>
</evidence>
<keyword evidence="3" id="KW-0863">Zinc-finger</keyword>